<dbReference type="InterPro" id="IPR024654">
    <property type="entry name" value="Calcineurin-like_PHP_lpxH"/>
</dbReference>
<comment type="cofactor">
    <cofactor evidence="2">
        <name>a divalent metal cation</name>
        <dbReference type="ChEBI" id="CHEBI:60240"/>
    </cofactor>
</comment>
<dbReference type="Pfam" id="PF12850">
    <property type="entry name" value="Metallophos_2"/>
    <property type="match status" value="1"/>
</dbReference>
<dbReference type="EC" id="3.1.4.-" evidence="2"/>
<evidence type="ECO:0000313" key="5">
    <source>
        <dbReference type="Proteomes" id="UP000248066"/>
    </source>
</evidence>
<dbReference type="NCBIfam" id="TIGR00040">
    <property type="entry name" value="yfcE"/>
    <property type="match status" value="1"/>
</dbReference>
<dbReference type="RefSeq" id="WP_110518083.1">
    <property type="nucleotide sequence ID" value="NZ_PDOF01000001.1"/>
</dbReference>
<dbReference type="PANTHER" id="PTHR11124">
    <property type="entry name" value="VACUOLAR SORTING PROTEIN VPS29"/>
    <property type="match status" value="1"/>
</dbReference>
<proteinExistence type="inferred from homology"/>
<dbReference type="Gene3D" id="3.60.21.10">
    <property type="match status" value="1"/>
</dbReference>
<dbReference type="Proteomes" id="UP000248066">
    <property type="component" value="Unassembled WGS sequence"/>
</dbReference>
<feature type="domain" description="Calcineurin-like phosphoesterase" evidence="3">
    <location>
        <begin position="1"/>
        <end position="151"/>
    </location>
</feature>
<name>A0A2W0HBL7_9BACI</name>
<keyword evidence="5" id="KW-1185">Reference proteome</keyword>
<protein>
    <recommendedName>
        <fullName evidence="2">Phosphoesterase</fullName>
        <ecNumber evidence="2">3.1.4.-</ecNumber>
    </recommendedName>
</protein>
<dbReference type="InterPro" id="IPR029052">
    <property type="entry name" value="Metallo-depent_PP-like"/>
</dbReference>
<dbReference type="AlphaFoldDB" id="A0A2W0HBL7"/>
<sequence length="162" mass="18717">MRILVTGDTHMPRKGTRLPEALVRAMKTADLIIHTGDWQEKEIYEMFRKYGDVIGVFGNTDTEEIRELLQRREEITVNGFKIGIVHGDGEKKTTEKRVLESFDSSFDCIIFGHSHIPYLRYHGQSLLFNPGSPADKRKLPYFSFGIITVEEELKAEHLFFLN</sequence>
<evidence type="ECO:0000256" key="1">
    <source>
        <dbReference type="ARBA" id="ARBA00008950"/>
    </source>
</evidence>
<comment type="caution">
    <text evidence="4">The sequence shown here is derived from an EMBL/GenBank/DDBJ whole genome shotgun (WGS) entry which is preliminary data.</text>
</comment>
<dbReference type="OrthoDB" id="9800565at2"/>
<dbReference type="EMBL" id="PDOF01000001">
    <property type="protein sequence ID" value="PYZ98226.1"/>
    <property type="molecule type" value="Genomic_DNA"/>
</dbReference>
<evidence type="ECO:0000256" key="2">
    <source>
        <dbReference type="RuleBase" id="RU362039"/>
    </source>
</evidence>
<dbReference type="InterPro" id="IPR000979">
    <property type="entry name" value="Phosphodiesterase_MJ0936/Vps29"/>
</dbReference>
<comment type="similarity">
    <text evidence="1 2">Belongs to the metallophosphoesterase superfamily. YfcE family.</text>
</comment>
<dbReference type="SUPFAM" id="SSF56300">
    <property type="entry name" value="Metallo-dependent phosphatases"/>
    <property type="match status" value="1"/>
</dbReference>
<organism evidence="4 5">
    <name type="scientific">Alteribacter lacisalsi</name>
    <dbReference type="NCBI Taxonomy" id="2045244"/>
    <lineage>
        <taxon>Bacteria</taxon>
        <taxon>Bacillati</taxon>
        <taxon>Bacillota</taxon>
        <taxon>Bacilli</taxon>
        <taxon>Bacillales</taxon>
        <taxon>Bacillaceae</taxon>
        <taxon>Alteribacter</taxon>
    </lineage>
</organism>
<dbReference type="GO" id="GO:0016787">
    <property type="term" value="F:hydrolase activity"/>
    <property type="evidence" value="ECO:0007669"/>
    <property type="project" value="UniProtKB-UniRule"/>
</dbReference>
<gene>
    <name evidence="4" type="ORF">CR205_06420</name>
</gene>
<accession>A0A2W0HBL7</accession>
<evidence type="ECO:0000259" key="3">
    <source>
        <dbReference type="Pfam" id="PF12850"/>
    </source>
</evidence>
<evidence type="ECO:0000313" key="4">
    <source>
        <dbReference type="EMBL" id="PYZ98226.1"/>
    </source>
</evidence>
<keyword evidence="2" id="KW-0479">Metal-binding</keyword>
<reference evidence="4 5" key="1">
    <citation type="submission" date="2017-10" db="EMBL/GenBank/DDBJ databases">
        <title>Bacillus sp. nov., a halophilic bacterium isolated from a Yangshapao Lake.</title>
        <authorList>
            <person name="Wang H."/>
        </authorList>
    </citation>
    <scope>NUCLEOTIDE SEQUENCE [LARGE SCALE GENOMIC DNA]</scope>
    <source>
        <strain evidence="4 5">YSP-3</strain>
    </source>
</reference>
<dbReference type="GO" id="GO:0046872">
    <property type="term" value="F:metal ion binding"/>
    <property type="evidence" value="ECO:0007669"/>
    <property type="project" value="UniProtKB-KW"/>
</dbReference>